<feature type="non-terminal residue" evidence="2">
    <location>
        <position position="1"/>
    </location>
</feature>
<comment type="caution">
    <text evidence="2">The sequence shown here is derived from an EMBL/GenBank/DDBJ whole genome shotgun (WGS) entry which is preliminary data.</text>
</comment>
<proteinExistence type="predicted"/>
<organism evidence="2">
    <name type="scientific">Triticum aestivum</name>
    <name type="common">Wheat</name>
    <dbReference type="NCBI Taxonomy" id="4565"/>
    <lineage>
        <taxon>Eukaryota</taxon>
        <taxon>Viridiplantae</taxon>
        <taxon>Streptophyta</taxon>
        <taxon>Embryophyta</taxon>
        <taxon>Tracheophyta</taxon>
        <taxon>Spermatophyta</taxon>
        <taxon>Magnoliopsida</taxon>
        <taxon>Liliopsida</taxon>
        <taxon>Poales</taxon>
        <taxon>Poaceae</taxon>
        <taxon>BOP clade</taxon>
        <taxon>Pooideae</taxon>
        <taxon>Triticodae</taxon>
        <taxon>Triticeae</taxon>
        <taxon>Triticinae</taxon>
        <taxon>Triticum</taxon>
    </lineage>
</organism>
<dbReference type="EMBL" id="CM022231">
    <property type="protein sequence ID" value="KAF7106940.1"/>
    <property type="molecule type" value="Genomic_DNA"/>
</dbReference>
<reference evidence="2" key="2">
    <citation type="submission" date="2020-03" db="EMBL/GenBank/DDBJ databases">
        <title>The second near-complete assembly of the hexaploid bread wheat (Triticum aestivum) genome.</title>
        <authorList>
            <person name="Zimin A.V."/>
            <person name="Puiu D."/>
            <person name="Shumante A."/>
            <person name="Alonge M."/>
            <person name="Salzberg S.L."/>
        </authorList>
    </citation>
    <scope>NUCLEOTIDE SEQUENCE</scope>
    <source>
        <tissue evidence="2">Leaf</tissue>
    </source>
</reference>
<sequence>HHTVKLPPRDGGGAGGAGEQVPRTGVHQCRRDVGVAGELRGPAVHQPCPADQVHPADPQRRRAGRL</sequence>
<reference evidence="2" key="1">
    <citation type="journal article" date="2017" name="Gigascience">
        <title>The first near-complete assembly of the hexaploid bread wheat genome, Triticum aestivum.</title>
        <authorList>
            <person name="Zimin A.V."/>
            <person name="Puiu D."/>
            <person name="Hall R."/>
            <person name="Kingan S."/>
            <person name="Clavijo B.J."/>
            <person name="Salzberg S.L."/>
        </authorList>
    </citation>
    <scope>NUCLEOTIDE SEQUENCE</scope>
    <source>
        <tissue evidence="2">Leaf</tissue>
    </source>
</reference>
<feature type="region of interest" description="Disordered" evidence="1">
    <location>
        <begin position="1"/>
        <end position="25"/>
    </location>
</feature>
<feature type="non-terminal residue" evidence="2">
    <location>
        <position position="66"/>
    </location>
</feature>
<protein>
    <submittedName>
        <fullName evidence="2">Uncharacterized protein</fullName>
    </submittedName>
</protein>
<name>A0A9R1MGN8_WHEAT</name>
<evidence type="ECO:0000256" key="1">
    <source>
        <dbReference type="SAM" id="MobiDB-lite"/>
    </source>
</evidence>
<accession>A0A9R1MGN8</accession>
<dbReference type="Proteomes" id="UP000815260">
    <property type="component" value="Chromosome 7D"/>
</dbReference>
<dbReference type="AlphaFoldDB" id="A0A9R1MGN8"/>
<feature type="region of interest" description="Disordered" evidence="1">
    <location>
        <begin position="37"/>
        <end position="66"/>
    </location>
</feature>
<gene>
    <name evidence="2" type="ORF">CFC21_107642</name>
</gene>
<evidence type="ECO:0000313" key="2">
    <source>
        <dbReference type="EMBL" id="KAF7106940.1"/>
    </source>
</evidence>